<accession>A0A6G1K469</accession>
<dbReference type="PANTHER" id="PTHR22770">
    <property type="entry name" value="UBIQUITIN CONJUGATING ENZYME 7 INTERACTING PROTEIN-RELATED"/>
    <property type="match status" value="1"/>
</dbReference>
<evidence type="ECO:0000256" key="1">
    <source>
        <dbReference type="ARBA" id="ARBA00004906"/>
    </source>
</evidence>
<keyword evidence="7" id="KW-0862">Zinc</keyword>
<dbReference type="PROSITE" id="PS51873">
    <property type="entry name" value="TRIAD"/>
    <property type="match status" value="1"/>
</dbReference>
<evidence type="ECO:0000313" key="11">
    <source>
        <dbReference type="Proteomes" id="UP000799428"/>
    </source>
</evidence>
<evidence type="ECO:0000313" key="10">
    <source>
        <dbReference type="EMBL" id="KAF2707664.1"/>
    </source>
</evidence>
<feature type="compositionally biased region" description="Polar residues" evidence="8">
    <location>
        <begin position="13"/>
        <end position="27"/>
    </location>
</feature>
<dbReference type="InterPro" id="IPR051628">
    <property type="entry name" value="LUBAC_E3_Ligases"/>
</dbReference>
<dbReference type="GO" id="GO:0043130">
    <property type="term" value="F:ubiquitin binding"/>
    <property type="evidence" value="ECO:0007669"/>
    <property type="project" value="TreeGrafter"/>
</dbReference>
<evidence type="ECO:0000256" key="6">
    <source>
        <dbReference type="ARBA" id="ARBA00022786"/>
    </source>
</evidence>
<evidence type="ECO:0000256" key="7">
    <source>
        <dbReference type="ARBA" id="ARBA00022833"/>
    </source>
</evidence>
<dbReference type="EMBL" id="MU005773">
    <property type="protein sequence ID" value="KAF2707664.1"/>
    <property type="molecule type" value="Genomic_DNA"/>
</dbReference>
<dbReference type="Pfam" id="PF01485">
    <property type="entry name" value="IBR"/>
    <property type="match status" value="2"/>
</dbReference>
<keyword evidence="4" id="KW-0677">Repeat</keyword>
<dbReference type="AlphaFoldDB" id="A0A6G1K469"/>
<dbReference type="GO" id="GO:0008270">
    <property type="term" value="F:zinc ion binding"/>
    <property type="evidence" value="ECO:0007669"/>
    <property type="project" value="UniProtKB-KW"/>
</dbReference>
<dbReference type="InterPro" id="IPR002867">
    <property type="entry name" value="IBR_dom"/>
</dbReference>
<dbReference type="OrthoDB" id="1431934at2759"/>
<evidence type="ECO:0000256" key="5">
    <source>
        <dbReference type="ARBA" id="ARBA00022771"/>
    </source>
</evidence>
<feature type="domain" description="RING-type" evidence="9">
    <location>
        <begin position="68"/>
        <end position="302"/>
    </location>
</feature>
<keyword evidence="11" id="KW-1185">Reference proteome</keyword>
<dbReference type="Gene3D" id="1.20.120.1750">
    <property type="match status" value="1"/>
</dbReference>
<dbReference type="GO" id="GO:0000151">
    <property type="term" value="C:ubiquitin ligase complex"/>
    <property type="evidence" value="ECO:0007669"/>
    <property type="project" value="TreeGrafter"/>
</dbReference>
<sequence length="302" mass="33694">MPTALLAPDPITPSISQRPGTSTSPSKSDLVLKALPALPPKTPQQSPLDKQHIALPPELPERVVISRARQVCHVCKEEKHIAHFSTWAPTTKCVHPPQTCLGCIQQCIATCIKTKGWDQCKCPECGLSLSHEDIKLFATQETFARYDHLSTRATLSNLPNFHWCQSPTCSSGQFHDERALNNLTFACESCGHMHCLNHHPTASYHAGETCIQYEARIASPCTPSVPPPSSQKHAEETADQQQYIIPCPNDTCSWFIENSEGCDKITCWKCKLEFCWECRAPFEPISRTGNSRLHNEGCKYWA</sequence>
<dbReference type="PANTHER" id="PTHR22770:SF13">
    <property type="entry name" value="RING-TYPE DOMAIN-CONTAINING PROTEIN"/>
    <property type="match status" value="1"/>
</dbReference>
<dbReference type="Proteomes" id="UP000799428">
    <property type="component" value="Unassembled WGS sequence"/>
</dbReference>
<dbReference type="GO" id="GO:0097039">
    <property type="term" value="P:protein linear polyubiquitination"/>
    <property type="evidence" value="ECO:0007669"/>
    <property type="project" value="TreeGrafter"/>
</dbReference>
<dbReference type="Gene3D" id="3.30.40.10">
    <property type="entry name" value="Zinc/RING finger domain, C3HC4 (zinc finger)"/>
    <property type="match status" value="1"/>
</dbReference>
<reference evidence="10" key="1">
    <citation type="journal article" date="2020" name="Stud. Mycol.">
        <title>101 Dothideomycetes genomes: a test case for predicting lifestyles and emergence of pathogens.</title>
        <authorList>
            <person name="Haridas S."/>
            <person name="Albert R."/>
            <person name="Binder M."/>
            <person name="Bloem J."/>
            <person name="Labutti K."/>
            <person name="Salamov A."/>
            <person name="Andreopoulos B."/>
            <person name="Baker S."/>
            <person name="Barry K."/>
            <person name="Bills G."/>
            <person name="Bluhm B."/>
            <person name="Cannon C."/>
            <person name="Castanera R."/>
            <person name="Culley D."/>
            <person name="Daum C."/>
            <person name="Ezra D."/>
            <person name="Gonzalez J."/>
            <person name="Henrissat B."/>
            <person name="Kuo A."/>
            <person name="Liang C."/>
            <person name="Lipzen A."/>
            <person name="Lutzoni F."/>
            <person name="Magnuson J."/>
            <person name="Mondo S."/>
            <person name="Nolan M."/>
            <person name="Ohm R."/>
            <person name="Pangilinan J."/>
            <person name="Park H.-J."/>
            <person name="Ramirez L."/>
            <person name="Alfaro M."/>
            <person name="Sun H."/>
            <person name="Tritt A."/>
            <person name="Yoshinaga Y."/>
            <person name="Zwiers L.-H."/>
            <person name="Turgeon B."/>
            <person name="Goodwin S."/>
            <person name="Spatafora J."/>
            <person name="Crous P."/>
            <person name="Grigoriev I."/>
        </authorList>
    </citation>
    <scope>NUCLEOTIDE SEQUENCE</scope>
    <source>
        <strain evidence="10">CBS 279.74</strain>
    </source>
</reference>
<comment type="pathway">
    <text evidence="1">Protein modification; protein ubiquitination.</text>
</comment>
<name>A0A6G1K469_9PLEO</name>
<dbReference type="InterPro" id="IPR013083">
    <property type="entry name" value="Znf_RING/FYVE/PHD"/>
</dbReference>
<keyword evidence="2" id="KW-0808">Transferase</keyword>
<dbReference type="GO" id="GO:0043161">
    <property type="term" value="P:proteasome-mediated ubiquitin-dependent protein catabolic process"/>
    <property type="evidence" value="ECO:0007669"/>
    <property type="project" value="TreeGrafter"/>
</dbReference>
<proteinExistence type="predicted"/>
<dbReference type="InterPro" id="IPR044066">
    <property type="entry name" value="TRIAD_supradom"/>
</dbReference>
<keyword evidence="5" id="KW-0863">Zinc-finger</keyword>
<dbReference type="GO" id="GO:0004842">
    <property type="term" value="F:ubiquitin-protein transferase activity"/>
    <property type="evidence" value="ECO:0007669"/>
    <property type="project" value="TreeGrafter"/>
</dbReference>
<evidence type="ECO:0000256" key="8">
    <source>
        <dbReference type="SAM" id="MobiDB-lite"/>
    </source>
</evidence>
<feature type="region of interest" description="Disordered" evidence="8">
    <location>
        <begin position="1"/>
        <end position="28"/>
    </location>
</feature>
<dbReference type="SMART" id="SM00647">
    <property type="entry name" value="IBR"/>
    <property type="match status" value="2"/>
</dbReference>
<protein>
    <recommendedName>
        <fullName evidence="9">RING-type domain-containing protein</fullName>
    </recommendedName>
</protein>
<dbReference type="SUPFAM" id="SSF57850">
    <property type="entry name" value="RING/U-box"/>
    <property type="match status" value="2"/>
</dbReference>
<evidence type="ECO:0000256" key="4">
    <source>
        <dbReference type="ARBA" id="ARBA00022737"/>
    </source>
</evidence>
<evidence type="ECO:0000256" key="2">
    <source>
        <dbReference type="ARBA" id="ARBA00022679"/>
    </source>
</evidence>
<keyword evidence="3" id="KW-0479">Metal-binding</keyword>
<evidence type="ECO:0000256" key="3">
    <source>
        <dbReference type="ARBA" id="ARBA00022723"/>
    </source>
</evidence>
<keyword evidence="6" id="KW-0833">Ubl conjugation pathway</keyword>
<evidence type="ECO:0000259" key="9">
    <source>
        <dbReference type="PROSITE" id="PS51873"/>
    </source>
</evidence>
<dbReference type="CDD" id="cd20335">
    <property type="entry name" value="BRcat_RBR"/>
    <property type="match status" value="1"/>
</dbReference>
<organism evidence="10 11">
    <name type="scientific">Pleomassaria siparia CBS 279.74</name>
    <dbReference type="NCBI Taxonomy" id="1314801"/>
    <lineage>
        <taxon>Eukaryota</taxon>
        <taxon>Fungi</taxon>
        <taxon>Dikarya</taxon>
        <taxon>Ascomycota</taxon>
        <taxon>Pezizomycotina</taxon>
        <taxon>Dothideomycetes</taxon>
        <taxon>Pleosporomycetidae</taxon>
        <taxon>Pleosporales</taxon>
        <taxon>Pleomassariaceae</taxon>
        <taxon>Pleomassaria</taxon>
    </lineage>
</organism>
<gene>
    <name evidence="10" type="ORF">K504DRAFT_383363</name>
</gene>